<accession>A0A6J6C6Q5</accession>
<gene>
    <name evidence="1" type="ORF">UFOPK1503_00726</name>
    <name evidence="2" type="ORF">UFOPK1693_00530</name>
</gene>
<dbReference type="Pfam" id="PF12502">
    <property type="entry name" value="DUF3710"/>
    <property type="match status" value="1"/>
</dbReference>
<proteinExistence type="predicted"/>
<organism evidence="1">
    <name type="scientific">freshwater metagenome</name>
    <dbReference type="NCBI Taxonomy" id="449393"/>
    <lineage>
        <taxon>unclassified sequences</taxon>
        <taxon>metagenomes</taxon>
        <taxon>ecological metagenomes</taxon>
    </lineage>
</organism>
<reference evidence="1" key="1">
    <citation type="submission" date="2020-05" db="EMBL/GenBank/DDBJ databases">
        <authorList>
            <person name="Chiriac C."/>
            <person name="Salcher M."/>
            <person name="Ghai R."/>
            <person name="Kavagutti S V."/>
        </authorList>
    </citation>
    <scope>NUCLEOTIDE SEQUENCE</scope>
</reference>
<dbReference type="EMBL" id="CAEZST010000010">
    <property type="protein sequence ID" value="CAB4546952.1"/>
    <property type="molecule type" value="Genomic_DNA"/>
</dbReference>
<evidence type="ECO:0000313" key="2">
    <source>
        <dbReference type="EMBL" id="CAB4568678.1"/>
    </source>
</evidence>
<name>A0A6J6C6Q5_9ZZZZ</name>
<protein>
    <submittedName>
        <fullName evidence="1">Unannotated protein</fullName>
    </submittedName>
</protein>
<dbReference type="EMBL" id="CAEZTO010000004">
    <property type="protein sequence ID" value="CAB4568678.1"/>
    <property type="molecule type" value="Genomic_DNA"/>
</dbReference>
<dbReference type="InterPro" id="IPR022183">
    <property type="entry name" value="DUF3710"/>
</dbReference>
<evidence type="ECO:0000313" key="1">
    <source>
        <dbReference type="EMBL" id="CAB4546952.1"/>
    </source>
</evidence>
<sequence length="179" mass="19184">MDKAAPLDRESAGPFDSSEVGVLNPYLDFGALRIAPRSDMQIRAEVEDASKRVVAITIEINSHTLQLQAFAATRSEGLWLPTLEGLSNSITEQGGKATKRTGVLGVELLAEIPNQNKTTLFIGCDGPRWFLRGLISGSDLTGPTYADLVSVFRSTVVNRGDVALPPGDLLPLRLPVANV</sequence>
<dbReference type="AlphaFoldDB" id="A0A6J6C6Q5"/>